<feature type="domain" description="GH16" evidence="3">
    <location>
        <begin position="25"/>
        <end position="304"/>
    </location>
</feature>
<feature type="compositionally biased region" description="Polar residues" evidence="1">
    <location>
        <begin position="376"/>
        <end position="387"/>
    </location>
</feature>
<dbReference type="GeneID" id="98125159"/>
<feature type="region of interest" description="Disordered" evidence="1">
    <location>
        <begin position="320"/>
        <end position="487"/>
    </location>
</feature>
<dbReference type="PANTHER" id="PTHR10963:SF24">
    <property type="entry name" value="GLYCOSIDASE C21B10.07-RELATED"/>
    <property type="match status" value="1"/>
</dbReference>
<feature type="compositionally biased region" description="Polar residues" evidence="1">
    <location>
        <begin position="452"/>
        <end position="478"/>
    </location>
</feature>
<feature type="chain" id="PRO_5047247777" description="GH16 domain-containing protein" evidence="2">
    <location>
        <begin position="22"/>
        <end position="723"/>
    </location>
</feature>
<gene>
    <name evidence="4" type="ORF">VTJ83DRAFT_4067</name>
</gene>
<dbReference type="InterPro" id="IPR013320">
    <property type="entry name" value="ConA-like_dom_sf"/>
</dbReference>
<accession>A0ABR4DFU9</accession>
<dbReference type="PANTHER" id="PTHR10963">
    <property type="entry name" value="GLYCOSYL HYDROLASE-RELATED"/>
    <property type="match status" value="1"/>
</dbReference>
<dbReference type="RefSeq" id="XP_070867945.1">
    <property type="nucleotide sequence ID" value="XM_071010515.1"/>
</dbReference>
<dbReference type="CDD" id="cd02181">
    <property type="entry name" value="GH16_fungal_Lam16A_glucanase"/>
    <property type="match status" value="1"/>
</dbReference>
<organism evidence="4 5">
    <name type="scientific">Remersonia thermophila</name>
    <dbReference type="NCBI Taxonomy" id="72144"/>
    <lineage>
        <taxon>Eukaryota</taxon>
        <taxon>Fungi</taxon>
        <taxon>Dikarya</taxon>
        <taxon>Ascomycota</taxon>
        <taxon>Pezizomycotina</taxon>
        <taxon>Sordariomycetes</taxon>
        <taxon>Sordariomycetidae</taxon>
        <taxon>Sordariales</taxon>
        <taxon>Sordariales incertae sedis</taxon>
        <taxon>Remersonia</taxon>
    </lineage>
</organism>
<evidence type="ECO:0000256" key="2">
    <source>
        <dbReference type="SAM" id="SignalP"/>
    </source>
</evidence>
<dbReference type="SUPFAM" id="SSF49899">
    <property type="entry name" value="Concanavalin A-like lectins/glucanases"/>
    <property type="match status" value="1"/>
</dbReference>
<feature type="region of interest" description="Disordered" evidence="1">
    <location>
        <begin position="608"/>
        <end position="669"/>
    </location>
</feature>
<dbReference type="Gene3D" id="2.60.120.200">
    <property type="match status" value="1"/>
</dbReference>
<keyword evidence="5" id="KW-1185">Reference proteome</keyword>
<dbReference type="EMBL" id="JAZGUE010000003">
    <property type="protein sequence ID" value="KAL2269221.1"/>
    <property type="molecule type" value="Genomic_DNA"/>
</dbReference>
<dbReference type="PROSITE" id="PS51762">
    <property type="entry name" value="GH16_2"/>
    <property type="match status" value="1"/>
</dbReference>
<evidence type="ECO:0000259" key="3">
    <source>
        <dbReference type="PROSITE" id="PS51762"/>
    </source>
</evidence>
<feature type="compositionally biased region" description="Acidic residues" evidence="1">
    <location>
        <begin position="405"/>
        <end position="448"/>
    </location>
</feature>
<feature type="compositionally biased region" description="Acidic residues" evidence="1">
    <location>
        <begin position="631"/>
        <end position="640"/>
    </location>
</feature>
<evidence type="ECO:0000313" key="5">
    <source>
        <dbReference type="Proteomes" id="UP001600064"/>
    </source>
</evidence>
<feature type="compositionally biased region" description="Low complexity" evidence="1">
    <location>
        <begin position="323"/>
        <end position="375"/>
    </location>
</feature>
<dbReference type="InterPro" id="IPR050546">
    <property type="entry name" value="Glycosyl_Hydrlase_16"/>
</dbReference>
<proteinExistence type="predicted"/>
<feature type="signal peptide" evidence="2">
    <location>
        <begin position="1"/>
        <end position="21"/>
    </location>
</feature>
<feature type="compositionally biased region" description="Acidic residues" evidence="1">
    <location>
        <begin position="646"/>
        <end position="655"/>
    </location>
</feature>
<dbReference type="Proteomes" id="UP001600064">
    <property type="component" value="Unassembled WGS sequence"/>
</dbReference>
<name>A0ABR4DFU9_9PEZI</name>
<keyword evidence="2" id="KW-0732">Signal</keyword>
<sequence length="723" mass="76891">MAPSMLRLGAAALACATSAAAIEAYQLKESYDPSNFFDKFNFISGPDLNHGYIKYRTQEDAQDLGLIEATSDEVTLRVDSTTIPGDEGRSSVRLESHNTYNKGLFIADFSHFPKAACGAWPAFWMVGPNWPTDGEIDIYEGWNLNRDNKVVLHLDHPDVVGSCELNPDDYTSSTVFKNCYIRANGQPPNAGCAVDEPNGLYGNPAGGVYAFEWTGDVVRVWSWPQDSVPANVLSDSPDPSQWGKPSFSAGGNMCNVEKAFKDMRIVLNINFCGDAAANNWGECATVTGEATCKDYVQNNPQAYVDTYWKVKSIKVFELEDVQPPTTTEPSAEPTEPSTTEPTVEPTELSTTESTTEPTEPSTTESTAEPAEPTSEVTTTTSDIAPSVTSFPEETTPSLPTSTIPDEPEETDCPEDNEDGEDGEDGENDEDDEDDGEEDEECEEDEDTEPTGSFTHSFPAETSSFTPEETGSFAPTETGGSFVPTSTQSWSTSTIYQTITSTITSCAPAVTSCSARTITTVISIGTTLCPVTTDSAEPTASPSTSSLPDGWIISTIYSTTTLTVTSCPPSITTSCPAQVTTSTIAIGTTICPADELTTTLRTLTTAKDTSSLVTVPVPTDKPETPEIPEVPETPEEPETPEIPEVPETPEEPEEPEQTGPPGYSGSFSPSFVTPTLAVPITSASNLPSTPTTPVLPPVVTAGAGKVVGGSVMAMVAAFVAALVM</sequence>
<dbReference type="InterPro" id="IPR000757">
    <property type="entry name" value="Beta-glucanase-like"/>
</dbReference>
<comment type="caution">
    <text evidence="4">The sequence shown here is derived from an EMBL/GenBank/DDBJ whole genome shotgun (WGS) entry which is preliminary data.</text>
</comment>
<feature type="compositionally biased region" description="Low complexity" evidence="1">
    <location>
        <begin position="388"/>
        <end position="404"/>
    </location>
</feature>
<evidence type="ECO:0000256" key="1">
    <source>
        <dbReference type="SAM" id="MobiDB-lite"/>
    </source>
</evidence>
<feature type="compositionally biased region" description="Low complexity" evidence="1">
    <location>
        <begin position="658"/>
        <end position="669"/>
    </location>
</feature>
<reference evidence="4 5" key="1">
    <citation type="journal article" date="2024" name="Commun. Biol.">
        <title>Comparative genomic analysis of thermophilic fungi reveals convergent evolutionary adaptations and gene losses.</title>
        <authorList>
            <person name="Steindorff A.S."/>
            <person name="Aguilar-Pontes M.V."/>
            <person name="Robinson A.J."/>
            <person name="Andreopoulos B."/>
            <person name="LaButti K."/>
            <person name="Kuo A."/>
            <person name="Mondo S."/>
            <person name="Riley R."/>
            <person name="Otillar R."/>
            <person name="Haridas S."/>
            <person name="Lipzen A."/>
            <person name="Grimwood J."/>
            <person name="Schmutz J."/>
            <person name="Clum A."/>
            <person name="Reid I.D."/>
            <person name="Moisan M.C."/>
            <person name="Butler G."/>
            <person name="Nguyen T.T.M."/>
            <person name="Dewar K."/>
            <person name="Conant G."/>
            <person name="Drula E."/>
            <person name="Henrissat B."/>
            <person name="Hansel C."/>
            <person name="Singer S."/>
            <person name="Hutchinson M.I."/>
            <person name="de Vries R.P."/>
            <person name="Natvig D.O."/>
            <person name="Powell A.J."/>
            <person name="Tsang A."/>
            <person name="Grigoriev I.V."/>
        </authorList>
    </citation>
    <scope>NUCLEOTIDE SEQUENCE [LARGE SCALE GENOMIC DNA]</scope>
    <source>
        <strain evidence="4 5">ATCC 22073</strain>
    </source>
</reference>
<protein>
    <recommendedName>
        <fullName evidence="3">GH16 domain-containing protein</fullName>
    </recommendedName>
</protein>
<dbReference type="Pfam" id="PF26113">
    <property type="entry name" value="GH16_XgeA"/>
    <property type="match status" value="1"/>
</dbReference>
<evidence type="ECO:0000313" key="4">
    <source>
        <dbReference type="EMBL" id="KAL2269221.1"/>
    </source>
</evidence>